<dbReference type="Pfam" id="PF01515">
    <property type="entry name" value="PTA_PTB"/>
    <property type="match status" value="1"/>
</dbReference>
<accession>A0A0D6PIY2</accession>
<dbReference type="NCBIfam" id="NF006045">
    <property type="entry name" value="PRK08190.1"/>
    <property type="match status" value="1"/>
</dbReference>
<evidence type="ECO:0000256" key="2">
    <source>
        <dbReference type="ARBA" id="ARBA00023239"/>
    </source>
</evidence>
<organism evidence="6 7">
    <name type="scientific">Acidocella aminolytica 101 = DSM 11237</name>
    <dbReference type="NCBI Taxonomy" id="1120923"/>
    <lineage>
        <taxon>Bacteria</taxon>
        <taxon>Pseudomonadati</taxon>
        <taxon>Pseudomonadota</taxon>
        <taxon>Alphaproteobacteria</taxon>
        <taxon>Acetobacterales</taxon>
        <taxon>Acidocellaceae</taxon>
        <taxon>Acidocella</taxon>
    </lineage>
</organism>
<dbReference type="PANTHER" id="PTHR43356">
    <property type="entry name" value="PHOSPHATE ACETYLTRANSFERASE"/>
    <property type="match status" value="1"/>
</dbReference>
<dbReference type="STRING" id="1120923.SAMN02746095_03209"/>
<gene>
    <name evidence="6" type="ORF">Aam_091_003</name>
</gene>
<feature type="domain" description="MaoC-like" evidence="5">
    <location>
        <begin position="24"/>
        <end position="112"/>
    </location>
</feature>
<evidence type="ECO:0000313" key="7">
    <source>
        <dbReference type="Proteomes" id="UP000032668"/>
    </source>
</evidence>
<reference evidence="6 7" key="1">
    <citation type="submission" date="2012-11" db="EMBL/GenBank/DDBJ databases">
        <title>Whole genome sequence of Acidocella aminolytica 101 = DSM 11237.</title>
        <authorList>
            <person name="Azuma Y."/>
            <person name="Higashiura N."/>
            <person name="Hirakawa H."/>
            <person name="Matsushita K."/>
        </authorList>
    </citation>
    <scope>NUCLEOTIDE SEQUENCE [LARGE SCALE GENOMIC DNA]</scope>
    <source>
        <strain evidence="7">101 / DSM 11237</strain>
    </source>
</reference>
<comment type="caution">
    <text evidence="6">The sequence shown here is derived from an EMBL/GenBank/DDBJ whole genome shotgun (WGS) entry which is preliminary data.</text>
</comment>
<dbReference type="NCBIfam" id="NF008852">
    <property type="entry name" value="PRK11890.1"/>
    <property type="match status" value="1"/>
</dbReference>
<evidence type="ECO:0000313" key="6">
    <source>
        <dbReference type="EMBL" id="GAN81346.1"/>
    </source>
</evidence>
<keyword evidence="7" id="KW-1185">Reference proteome</keyword>
<sequence length="463" mass="48541">MDINTEILENRIFAEIALGDSASLSKTISSDDIALFSYISGDVNPAHLDKDYAASDLFHHIIAQGVLTAGLISAVLGTKLPGPGTIYLGQELRFHAPVSPGDTITAKVIVTELIPEKHRVILDCHCFNQDGKDVLSGTATVQAPTEKISRPAIALPEVRLLRHEFLRNLLTKATSDTPLPTAIAYPCDETSLLAVTEAAARGLITPILVGPTSLITAKAAEYKLDISAFRIEEAASSSAAAKRAVALAHEGIAKALMKGALHTDELLHEVVQPGTGLRTGNRLSHVYVMDVPSYPKPLLITDAAINIQPDLEDKHSIVLNAISLAHSLGIETPRVAILAAVETVNPAMQATLDAAALCKMADRGQINSAILDGPLAFDNAISATAAAQKHIISPVAGQADILVVPDIESGNMLAKQLTFLANADAAGIVLGASVPIILTSRADNDRARLASCAIAVMMAGAHG</sequence>
<dbReference type="AlphaFoldDB" id="A0A0D6PIY2"/>
<dbReference type="Gene3D" id="3.10.129.10">
    <property type="entry name" value="Hotdog Thioesterase"/>
    <property type="match status" value="1"/>
</dbReference>
<evidence type="ECO:0000256" key="3">
    <source>
        <dbReference type="ARBA" id="ARBA00023315"/>
    </source>
</evidence>
<dbReference type="OrthoDB" id="9800237at2"/>
<proteinExistence type="predicted"/>
<dbReference type="InterPro" id="IPR002505">
    <property type="entry name" value="PTA_PTB"/>
</dbReference>
<dbReference type="Proteomes" id="UP000032668">
    <property type="component" value="Unassembled WGS sequence"/>
</dbReference>
<keyword evidence="2" id="KW-0456">Lyase</keyword>
<keyword evidence="3" id="KW-0012">Acyltransferase</keyword>
<dbReference type="RefSeq" id="WP_048879738.1">
    <property type="nucleotide sequence ID" value="NZ_BANC01000089.1"/>
</dbReference>
<dbReference type="SUPFAM" id="SSF53659">
    <property type="entry name" value="Isocitrate/Isopropylmalate dehydrogenase-like"/>
    <property type="match status" value="1"/>
</dbReference>
<evidence type="ECO:0000259" key="5">
    <source>
        <dbReference type="Pfam" id="PF01575"/>
    </source>
</evidence>
<keyword evidence="1 6" id="KW-0808">Transferase</keyword>
<protein>
    <submittedName>
        <fullName evidence="6">Bifunctional enoyl-CoA hydratase/phosphate acetyltransferase</fullName>
    </submittedName>
</protein>
<dbReference type="PANTHER" id="PTHR43356:SF2">
    <property type="entry name" value="PHOSPHATE ACETYLTRANSFERASE"/>
    <property type="match status" value="1"/>
</dbReference>
<dbReference type="GO" id="GO:0016836">
    <property type="term" value="F:hydro-lyase activity"/>
    <property type="evidence" value="ECO:0007669"/>
    <property type="project" value="UniProtKB-ARBA"/>
</dbReference>
<dbReference type="InterPro" id="IPR050500">
    <property type="entry name" value="Phos_Acetyltrans/Butyryltrans"/>
</dbReference>
<dbReference type="Pfam" id="PF01575">
    <property type="entry name" value="MaoC_dehydratas"/>
    <property type="match status" value="1"/>
</dbReference>
<evidence type="ECO:0000256" key="1">
    <source>
        <dbReference type="ARBA" id="ARBA00022679"/>
    </source>
</evidence>
<name>A0A0D6PIY2_9PROT</name>
<dbReference type="InterPro" id="IPR029069">
    <property type="entry name" value="HotDog_dom_sf"/>
</dbReference>
<dbReference type="CDD" id="cd03449">
    <property type="entry name" value="R_hydratase"/>
    <property type="match status" value="1"/>
</dbReference>
<dbReference type="FunFam" id="3.10.129.10:FF:000042">
    <property type="entry name" value="MaoC domain protein dehydratase"/>
    <property type="match status" value="1"/>
</dbReference>
<dbReference type="Gene3D" id="3.40.718.10">
    <property type="entry name" value="Isopropylmalate Dehydrogenase"/>
    <property type="match status" value="1"/>
</dbReference>
<dbReference type="SUPFAM" id="SSF54637">
    <property type="entry name" value="Thioesterase/thiol ester dehydrase-isomerase"/>
    <property type="match status" value="1"/>
</dbReference>
<dbReference type="GO" id="GO:0016746">
    <property type="term" value="F:acyltransferase activity"/>
    <property type="evidence" value="ECO:0007669"/>
    <property type="project" value="UniProtKB-KW"/>
</dbReference>
<dbReference type="InterPro" id="IPR002539">
    <property type="entry name" value="MaoC-like_dom"/>
</dbReference>
<dbReference type="EMBL" id="BANC01000089">
    <property type="protein sequence ID" value="GAN81346.1"/>
    <property type="molecule type" value="Genomic_DNA"/>
</dbReference>
<evidence type="ECO:0000259" key="4">
    <source>
        <dbReference type="Pfam" id="PF01515"/>
    </source>
</evidence>
<feature type="domain" description="Phosphate acetyl/butaryl transferase" evidence="4">
    <location>
        <begin position="242"/>
        <end position="456"/>
    </location>
</feature>